<evidence type="ECO:0000256" key="2">
    <source>
        <dbReference type="ARBA" id="ARBA00022927"/>
    </source>
</evidence>
<keyword evidence="2" id="KW-0653">Protein transport</keyword>
<dbReference type="Gene3D" id="1.20.58.160">
    <property type="match status" value="1"/>
</dbReference>
<accession>A0A9P3M244</accession>
<dbReference type="SMART" id="SM00288">
    <property type="entry name" value="VHS"/>
    <property type="match status" value="1"/>
</dbReference>
<dbReference type="GO" id="GO:0030479">
    <property type="term" value="C:actin cortical patch"/>
    <property type="evidence" value="ECO:0007669"/>
    <property type="project" value="TreeGrafter"/>
</dbReference>
<dbReference type="GO" id="GO:0016042">
    <property type="term" value="P:lipid catabolic process"/>
    <property type="evidence" value="ECO:0007669"/>
    <property type="project" value="InterPro"/>
</dbReference>
<protein>
    <submittedName>
        <fullName evidence="6">Triacylglycerol lipase</fullName>
    </submittedName>
</protein>
<gene>
    <name evidence="6" type="ORF">EMPS_11616</name>
</gene>
<dbReference type="GO" id="GO:0007034">
    <property type="term" value="P:vacuolar transport"/>
    <property type="evidence" value="ECO:0007669"/>
    <property type="project" value="UniProtKB-ARBA"/>
</dbReference>
<dbReference type="Pfam" id="PF03127">
    <property type="entry name" value="GAT"/>
    <property type="match status" value="1"/>
</dbReference>
<keyword evidence="7" id="KW-1185">Reference proteome</keyword>
<organism evidence="6 7">
    <name type="scientific">Entomortierella parvispora</name>
    <dbReference type="NCBI Taxonomy" id="205924"/>
    <lineage>
        <taxon>Eukaryota</taxon>
        <taxon>Fungi</taxon>
        <taxon>Fungi incertae sedis</taxon>
        <taxon>Mucoromycota</taxon>
        <taxon>Mortierellomycotina</taxon>
        <taxon>Mortierellomycetes</taxon>
        <taxon>Mortierellales</taxon>
        <taxon>Mortierellaceae</taxon>
        <taxon>Entomortierella</taxon>
    </lineage>
</organism>
<dbReference type="EMBL" id="BQFW01000017">
    <property type="protein sequence ID" value="GJJ79256.1"/>
    <property type="molecule type" value="Genomic_DNA"/>
</dbReference>
<dbReference type="PANTHER" id="PTHR47789:SF1">
    <property type="entry name" value="LAS SEVENTEEN-BINDING PROTEIN 5"/>
    <property type="match status" value="1"/>
</dbReference>
<dbReference type="PANTHER" id="PTHR47789">
    <property type="entry name" value="LAS SEVENTEEN-BINDING PROTEIN 5"/>
    <property type="match status" value="1"/>
</dbReference>
<keyword evidence="1" id="KW-0813">Transport</keyword>
<proteinExistence type="predicted"/>
<dbReference type="SUPFAM" id="SSF48464">
    <property type="entry name" value="ENTH/VHS domain"/>
    <property type="match status" value="1"/>
</dbReference>
<dbReference type="GO" id="GO:0035091">
    <property type="term" value="F:phosphatidylinositol binding"/>
    <property type="evidence" value="ECO:0007669"/>
    <property type="project" value="InterPro"/>
</dbReference>
<dbReference type="Gene3D" id="1.25.40.90">
    <property type="match status" value="1"/>
</dbReference>
<dbReference type="AlphaFoldDB" id="A0A9P3M244"/>
<name>A0A9P3M244_9FUNG</name>
<dbReference type="GO" id="GO:0043130">
    <property type="term" value="F:ubiquitin binding"/>
    <property type="evidence" value="ECO:0007669"/>
    <property type="project" value="InterPro"/>
</dbReference>
<dbReference type="GO" id="GO:0007015">
    <property type="term" value="P:actin filament organization"/>
    <property type="evidence" value="ECO:0007669"/>
    <property type="project" value="InterPro"/>
</dbReference>
<evidence type="ECO:0000259" key="5">
    <source>
        <dbReference type="PROSITE" id="PS50909"/>
    </source>
</evidence>
<feature type="domain" description="VHS" evidence="4">
    <location>
        <begin position="347"/>
        <end position="467"/>
    </location>
</feature>
<dbReference type="InterPro" id="IPR045007">
    <property type="entry name" value="LSB5"/>
</dbReference>
<dbReference type="InterPro" id="IPR002918">
    <property type="entry name" value="Lipase_EstA/Esterase_EstB"/>
</dbReference>
<dbReference type="OrthoDB" id="10255964at2759"/>
<dbReference type="InterPro" id="IPR004152">
    <property type="entry name" value="GAT_dom"/>
</dbReference>
<dbReference type="InterPro" id="IPR008942">
    <property type="entry name" value="ENTH_VHS"/>
</dbReference>
<evidence type="ECO:0000256" key="1">
    <source>
        <dbReference type="ARBA" id="ARBA00022448"/>
    </source>
</evidence>
<evidence type="ECO:0000259" key="4">
    <source>
        <dbReference type="PROSITE" id="PS50179"/>
    </source>
</evidence>
<sequence>MSVILMAAPGLVAAAPAVPVLPYNAPNPMRDKPTTVQGLNNYNCRPSAAHPRPVILVHATLLTEESWHPLFAPALVQQGYCVFALTYGRMPGIPFFAGLNHVAGSAQELANFADNVLKATNTSQVDLVGHSQGGILGRYWVDYLGGAGKVNRMIGISAINHGTTLDGIVLLGKMLHLFDVAQPIFDSFAPAFYELVNTSPFIQKLNANGDVSPGVIYSNIATRYDEVVTPYQSCYQNDPGVTNTLVQDLCAISMPEHLLMIGSKVVLRWVLNQLDPVNAKTANCLSVFDCHNKQVVHLPRRRSYKHKSLSLPQPTSLQPNTMIPSVFKESKITSKIEQIVNLKVIYDWKPVNELCNDVNVQDGGAKEAAKALRKRMHTGTPQQQLNVITIIQSMMDRCGSKFKAELATTKFANELMETIWSDLTNAHVRARLIERLGDWAKKCGDDPGLAIIPSLYHKVLSDRYLTQRFMKTVTPLTIAPRLTKEQRALQILSDVDLADNNARMLQEAVAFADPELEAVEENELVKEFYSKCVTLHRSMQVYLAEVTESGEPNEICLAGILSANDELAMALRSHRQMMERRKAIRAQMRASTPGVDGGASVNNNSSLLATPRAGSPTSIHGEATQAFKEEISTVATAPEPANPFADEPYFVSGPTDVAAVIRSGKQRDQSMREDDDGELSAKEREQLLRMLRDDSMVGSSSSGAARAGSPTPMPMAVV</sequence>
<reference evidence="6" key="1">
    <citation type="submission" date="2021-11" db="EMBL/GenBank/DDBJ databases">
        <authorList>
            <person name="Herlambang A."/>
            <person name="Guo Y."/>
            <person name="Takashima Y."/>
            <person name="Nishizawa T."/>
        </authorList>
    </citation>
    <scope>NUCLEOTIDE SEQUENCE</scope>
    <source>
        <strain evidence="6">E1425</strain>
    </source>
</reference>
<reference evidence="6" key="2">
    <citation type="journal article" date="2022" name="Microbiol. Resour. Announc.">
        <title>Whole-Genome Sequence of Entomortierella parvispora E1425, a Mucoromycotan Fungus Associated with Burkholderiaceae-Related Endosymbiotic Bacteria.</title>
        <authorList>
            <person name="Herlambang A."/>
            <person name="Guo Y."/>
            <person name="Takashima Y."/>
            <person name="Narisawa K."/>
            <person name="Ohta H."/>
            <person name="Nishizawa T."/>
        </authorList>
    </citation>
    <scope>NUCLEOTIDE SEQUENCE</scope>
    <source>
        <strain evidence="6">E1425</strain>
    </source>
</reference>
<dbReference type="GO" id="GO:0051666">
    <property type="term" value="P:actin cortical patch localization"/>
    <property type="evidence" value="ECO:0007669"/>
    <property type="project" value="TreeGrafter"/>
</dbReference>
<evidence type="ECO:0000256" key="3">
    <source>
        <dbReference type="SAM" id="MobiDB-lite"/>
    </source>
</evidence>
<feature type="compositionally biased region" description="Basic and acidic residues" evidence="3">
    <location>
        <begin position="679"/>
        <end position="695"/>
    </location>
</feature>
<dbReference type="CDD" id="cd16980">
    <property type="entry name" value="VHS_Lsb5"/>
    <property type="match status" value="1"/>
</dbReference>
<dbReference type="Gene3D" id="3.40.50.1820">
    <property type="entry name" value="alpha/beta hydrolase"/>
    <property type="match status" value="1"/>
</dbReference>
<dbReference type="Pfam" id="PF01674">
    <property type="entry name" value="Lipase_2"/>
    <property type="match status" value="1"/>
</dbReference>
<dbReference type="GO" id="GO:0015031">
    <property type="term" value="P:protein transport"/>
    <property type="evidence" value="ECO:0007669"/>
    <property type="project" value="UniProtKB-KW"/>
</dbReference>
<dbReference type="Pfam" id="PF00790">
    <property type="entry name" value="VHS"/>
    <property type="match status" value="1"/>
</dbReference>
<dbReference type="InterPro" id="IPR002014">
    <property type="entry name" value="VHS_dom"/>
</dbReference>
<dbReference type="InterPro" id="IPR029058">
    <property type="entry name" value="AB_hydrolase_fold"/>
</dbReference>
<dbReference type="PROSITE" id="PS50179">
    <property type="entry name" value="VHS"/>
    <property type="match status" value="1"/>
</dbReference>
<dbReference type="SUPFAM" id="SSF89009">
    <property type="entry name" value="GAT-like domain"/>
    <property type="match status" value="1"/>
</dbReference>
<dbReference type="InterPro" id="IPR038425">
    <property type="entry name" value="GAT_sf"/>
</dbReference>
<feature type="compositionally biased region" description="Low complexity" evidence="3">
    <location>
        <begin position="698"/>
        <end position="709"/>
    </location>
</feature>
<dbReference type="SUPFAM" id="SSF53474">
    <property type="entry name" value="alpha/beta-Hydrolases"/>
    <property type="match status" value="1"/>
</dbReference>
<dbReference type="GO" id="GO:0016787">
    <property type="term" value="F:hydrolase activity"/>
    <property type="evidence" value="ECO:0007669"/>
    <property type="project" value="InterPro"/>
</dbReference>
<feature type="region of interest" description="Disordered" evidence="3">
    <location>
        <begin position="663"/>
        <end position="718"/>
    </location>
</feature>
<evidence type="ECO:0000313" key="6">
    <source>
        <dbReference type="EMBL" id="GJJ79256.1"/>
    </source>
</evidence>
<comment type="caution">
    <text evidence="6">The sequence shown here is derived from an EMBL/GenBank/DDBJ whole genome shotgun (WGS) entry which is preliminary data.</text>
</comment>
<dbReference type="Proteomes" id="UP000827284">
    <property type="component" value="Unassembled WGS sequence"/>
</dbReference>
<feature type="domain" description="GAT" evidence="5">
    <location>
        <begin position="486"/>
        <end position="579"/>
    </location>
</feature>
<evidence type="ECO:0000313" key="7">
    <source>
        <dbReference type="Proteomes" id="UP000827284"/>
    </source>
</evidence>
<dbReference type="PROSITE" id="PS50909">
    <property type="entry name" value="GAT"/>
    <property type="match status" value="1"/>
</dbReference>
<dbReference type="GO" id="GO:0006897">
    <property type="term" value="P:endocytosis"/>
    <property type="evidence" value="ECO:0007669"/>
    <property type="project" value="InterPro"/>
</dbReference>